<proteinExistence type="predicted"/>
<evidence type="ECO:0000256" key="3">
    <source>
        <dbReference type="SAM" id="Coils"/>
    </source>
</evidence>
<evidence type="ECO:0000256" key="1">
    <source>
        <dbReference type="ARBA" id="ARBA00023125"/>
    </source>
</evidence>
<dbReference type="InterPro" id="IPR050639">
    <property type="entry name" value="SSR_resolvase"/>
</dbReference>
<keyword evidence="3" id="KW-0175">Coiled coil</keyword>
<dbReference type="GO" id="GO:0003677">
    <property type="term" value="F:DNA binding"/>
    <property type="evidence" value="ECO:0007669"/>
    <property type="project" value="UniProtKB-KW"/>
</dbReference>
<dbReference type="InterPro" id="IPR006119">
    <property type="entry name" value="Resolv_N"/>
</dbReference>
<keyword evidence="2" id="KW-0233">DNA recombination</keyword>
<evidence type="ECO:0000313" key="5">
    <source>
        <dbReference type="EMBL" id="ARZ66868.1"/>
    </source>
</evidence>
<dbReference type="KEGG" id="salj:SMD11_1207"/>
<dbReference type="Gene3D" id="3.90.1750.20">
    <property type="entry name" value="Putative Large Serine Recombinase, Chain B, Domain 2"/>
    <property type="match status" value="1"/>
</dbReference>
<dbReference type="SUPFAM" id="SSF53041">
    <property type="entry name" value="Resolvase-like"/>
    <property type="match status" value="1"/>
</dbReference>
<dbReference type="Proteomes" id="UP000195755">
    <property type="component" value="Chromosome"/>
</dbReference>
<dbReference type="InterPro" id="IPR036162">
    <property type="entry name" value="Resolvase-like_N_sf"/>
</dbReference>
<dbReference type="InterPro" id="IPR038109">
    <property type="entry name" value="DNA_bind_recomb_sf"/>
</dbReference>
<dbReference type="GO" id="GO:0000150">
    <property type="term" value="F:DNA strand exchange activity"/>
    <property type="evidence" value="ECO:0007669"/>
    <property type="project" value="InterPro"/>
</dbReference>
<evidence type="ECO:0000313" key="6">
    <source>
        <dbReference type="Proteomes" id="UP000195755"/>
    </source>
</evidence>
<dbReference type="EMBL" id="CP021744">
    <property type="protein sequence ID" value="ARZ66868.1"/>
    <property type="molecule type" value="Genomic_DNA"/>
</dbReference>
<dbReference type="PANTHER" id="PTHR30461">
    <property type="entry name" value="DNA-INVERTASE FROM LAMBDOID PROPHAGE"/>
    <property type="match status" value="1"/>
</dbReference>
<dbReference type="Gene3D" id="3.40.50.1390">
    <property type="entry name" value="Resolvase, N-terminal catalytic domain"/>
    <property type="match status" value="1"/>
</dbReference>
<reference evidence="5 6" key="1">
    <citation type="submission" date="2017-06" db="EMBL/GenBank/DDBJ databases">
        <title>Streptomyces albireticuli Genome sequencing and assembly.</title>
        <authorList>
            <person name="Wang Y."/>
            <person name="Du B."/>
            <person name="Ding Y."/>
            <person name="Liu H."/>
            <person name="Hou Q."/>
            <person name="Liu K."/>
            <person name="Yao L."/>
            <person name="Wang C."/>
        </authorList>
    </citation>
    <scope>NUCLEOTIDE SEQUENCE [LARGE SCALE GENOMIC DNA]</scope>
    <source>
        <strain evidence="5 6">MDJK11</strain>
    </source>
</reference>
<feature type="domain" description="Resolvase/invertase-type recombinase catalytic" evidence="4">
    <location>
        <begin position="5"/>
        <end position="101"/>
    </location>
</feature>
<dbReference type="PANTHER" id="PTHR30461:SF2">
    <property type="entry name" value="SERINE RECOMBINASE PINE-RELATED"/>
    <property type="match status" value="1"/>
</dbReference>
<sequence>MAPWKRPKLGQWLKPEAIEQWDLIAVSTQDRMSRNDLQFMAFVQKIMDWGKNLIIIDDPSFDILSPEGRMIAYAKATMATKELERITKRIMDSQQYLREKGFYGGGWLPAGYIPVLDAASAHKTLQGEGYFSPILRNVAMNFLGAPRYSISQAVRELREQEIPSWSAYVRENQLGSVSMRADQESSAWHVTPLKRMLMSPTMAGIQIHKGKPVEDHDTGEYKLFTDTAHLSYGEWSAVLEILKGKEKKTTRERGDAALLSTVSACGNCLGPQYRNRDTVHSRGKVYRYDHYRCRGKTQHYGEKCEYKSKIDSEFFEEFFTDTIKDRFADHKEYEKVTIAGEDHAAEIADVEKRITRLRRQFEAGDWDDEEDEYRERLKTLKARKKALGEKPSVPAKVEIRETGRGWLDVWNGMKQGERRQYLLDNHVKILVFHPALTGMEEMGVVVHLGNLQELAKTAGVAGADTDDWVTVSYNVPPHWTKPALLDDPDMAKVVEAQFGSTKIPKSLYETGIIQQPAPKGVQVTSQLA</sequence>
<protein>
    <recommendedName>
        <fullName evidence="4">Resolvase/invertase-type recombinase catalytic domain-containing protein</fullName>
    </recommendedName>
</protein>
<feature type="coiled-coil region" evidence="3">
    <location>
        <begin position="340"/>
        <end position="390"/>
    </location>
</feature>
<keyword evidence="1" id="KW-0238">DNA-binding</keyword>
<dbReference type="AlphaFoldDB" id="A0A1Z2KXV5"/>
<evidence type="ECO:0000256" key="2">
    <source>
        <dbReference type="ARBA" id="ARBA00023172"/>
    </source>
</evidence>
<organism evidence="5 6">
    <name type="scientific">Streptomyces albireticuli</name>
    <dbReference type="NCBI Taxonomy" id="1940"/>
    <lineage>
        <taxon>Bacteria</taxon>
        <taxon>Bacillati</taxon>
        <taxon>Actinomycetota</taxon>
        <taxon>Actinomycetes</taxon>
        <taxon>Kitasatosporales</taxon>
        <taxon>Streptomycetaceae</taxon>
        <taxon>Streptomyces</taxon>
    </lineage>
</organism>
<evidence type="ECO:0000259" key="4">
    <source>
        <dbReference type="Pfam" id="PF00239"/>
    </source>
</evidence>
<gene>
    <name evidence="5" type="ORF">SMD11_1207</name>
</gene>
<accession>A0A1Z2KXV5</accession>
<dbReference type="Pfam" id="PF00239">
    <property type="entry name" value="Resolvase"/>
    <property type="match status" value="1"/>
</dbReference>
<name>A0A1Z2KXV5_9ACTN</name>